<sequence length="293" mass="30896">MAETSPHNNANAGGANTDVIDMDATKASDRVIDLSDAGDADKAAVPSTTGDADDAATPSSAPATTADSSTAPDESNTATEIVRGKVEHVDVSKHPEPTIPDSDLSLADIERSKSHPVQWAVFAILLLLAIIVPYGIGRDIAVRNTSDLVAAVSKLSVQGVMFISWLVTVLAFTGLGMLIVDSRRWLWRVVFVLGVIAEQFIAGMCLLRFNFWYSTYVVYGSDAPLANAANLGIMAAGAAVAVYALVFVGLLVAIRKDSPLNALTHSWASLTMFFVIEVAALCIVMFGGLLEAV</sequence>
<proteinExistence type="predicted"/>
<keyword evidence="2" id="KW-1133">Transmembrane helix</keyword>
<evidence type="ECO:0000313" key="3">
    <source>
        <dbReference type="EMBL" id="KFJ03224.1"/>
    </source>
</evidence>
<dbReference type="EMBL" id="JGZT01000005">
    <property type="protein sequence ID" value="KFJ03224.1"/>
    <property type="molecule type" value="Genomic_DNA"/>
</dbReference>
<evidence type="ECO:0000313" key="4">
    <source>
        <dbReference type="Proteomes" id="UP000029003"/>
    </source>
</evidence>
<protein>
    <recommendedName>
        <fullName evidence="5">Teichoic acid transporter</fullName>
    </recommendedName>
</protein>
<name>A0A087E623_9BIFI</name>
<feature type="transmembrane region" description="Helical" evidence="2">
    <location>
        <begin position="119"/>
        <end position="136"/>
    </location>
</feature>
<feature type="transmembrane region" description="Helical" evidence="2">
    <location>
        <begin position="266"/>
        <end position="290"/>
    </location>
</feature>
<feature type="transmembrane region" description="Helical" evidence="2">
    <location>
        <begin position="156"/>
        <end position="178"/>
    </location>
</feature>
<organism evidence="3 4">
    <name type="scientific">Bifidobacterium thermacidophilum subsp. thermacidophilum</name>
    <dbReference type="NCBI Taxonomy" id="79262"/>
    <lineage>
        <taxon>Bacteria</taxon>
        <taxon>Bacillati</taxon>
        <taxon>Actinomycetota</taxon>
        <taxon>Actinomycetes</taxon>
        <taxon>Bifidobacteriales</taxon>
        <taxon>Bifidobacteriaceae</taxon>
        <taxon>Bifidobacterium</taxon>
    </lineage>
</organism>
<keyword evidence="2" id="KW-0472">Membrane</keyword>
<evidence type="ECO:0000256" key="2">
    <source>
        <dbReference type="SAM" id="Phobius"/>
    </source>
</evidence>
<accession>A0A087E623</accession>
<evidence type="ECO:0000256" key="1">
    <source>
        <dbReference type="SAM" id="MobiDB-lite"/>
    </source>
</evidence>
<keyword evidence="2" id="KW-0812">Transmembrane</keyword>
<reference evidence="3 4" key="1">
    <citation type="submission" date="2014-03" db="EMBL/GenBank/DDBJ databases">
        <title>Genomics of Bifidobacteria.</title>
        <authorList>
            <person name="Ventura M."/>
            <person name="Milani C."/>
            <person name="Lugli G.A."/>
        </authorList>
    </citation>
    <scope>NUCLEOTIDE SEQUENCE [LARGE SCALE GENOMIC DNA]</scope>
    <source>
        <strain evidence="3 4">LMG 21395</strain>
    </source>
</reference>
<feature type="transmembrane region" description="Helical" evidence="2">
    <location>
        <begin position="185"/>
        <end position="211"/>
    </location>
</feature>
<dbReference type="Proteomes" id="UP000029003">
    <property type="component" value="Unassembled WGS sequence"/>
</dbReference>
<gene>
    <name evidence="3" type="ORF">THER5_0681</name>
</gene>
<feature type="compositionally biased region" description="Polar residues" evidence="1">
    <location>
        <begin position="1"/>
        <end position="11"/>
    </location>
</feature>
<feature type="region of interest" description="Disordered" evidence="1">
    <location>
        <begin position="33"/>
        <end position="85"/>
    </location>
</feature>
<feature type="region of interest" description="Disordered" evidence="1">
    <location>
        <begin position="1"/>
        <end position="21"/>
    </location>
</feature>
<comment type="caution">
    <text evidence="3">The sequence shown here is derived from an EMBL/GenBank/DDBJ whole genome shotgun (WGS) entry which is preliminary data.</text>
</comment>
<dbReference type="AlphaFoldDB" id="A0A087E623"/>
<feature type="compositionally biased region" description="Low complexity" evidence="1">
    <location>
        <begin position="46"/>
        <end position="73"/>
    </location>
</feature>
<evidence type="ECO:0008006" key="5">
    <source>
        <dbReference type="Google" id="ProtNLM"/>
    </source>
</evidence>
<feature type="transmembrane region" description="Helical" evidence="2">
    <location>
        <begin position="231"/>
        <end position="254"/>
    </location>
</feature>